<feature type="signal peptide" evidence="4">
    <location>
        <begin position="1"/>
        <end position="23"/>
    </location>
</feature>
<protein>
    <submittedName>
        <fullName evidence="6">ABC transporter substrate-binding protein</fullName>
    </submittedName>
</protein>
<feature type="domain" description="Solute-binding protein family 5" evidence="5">
    <location>
        <begin position="80"/>
        <end position="419"/>
    </location>
</feature>
<keyword evidence="3 4" id="KW-0732">Signal</keyword>
<dbReference type="SUPFAM" id="SSF53850">
    <property type="entry name" value="Periplasmic binding protein-like II"/>
    <property type="match status" value="1"/>
</dbReference>
<dbReference type="InterPro" id="IPR000914">
    <property type="entry name" value="SBP_5_dom"/>
</dbReference>
<keyword evidence="2" id="KW-0813">Transport</keyword>
<accession>A0ABU0Z9L5</accession>
<feature type="chain" id="PRO_5045960144" evidence="4">
    <location>
        <begin position="24"/>
        <end position="504"/>
    </location>
</feature>
<proteinExistence type="inferred from homology"/>
<dbReference type="InterPro" id="IPR030678">
    <property type="entry name" value="Peptide/Ni-bd"/>
</dbReference>
<dbReference type="PROSITE" id="PS51318">
    <property type="entry name" value="TAT"/>
    <property type="match status" value="1"/>
</dbReference>
<evidence type="ECO:0000256" key="4">
    <source>
        <dbReference type="SAM" id="SignalP"/>
    </source>
</evidence>
<dbReference type="PANTHER" id="PTHR30290:SF9">
    <property type="entry name" value="OLIGOPEPTIDE-BINDING PROTEIN APPA"/>
    <property type="match status" value="1"/>
</dbReference>
<dbReference type="InterPro" id="IPR006311">
    <property type="entry name" value="TAT_signal"/>
</dbReference>
<dbReference type="EMBL" id="JAVHUY010000003">
    <property type="protein sequence ID" value="MDQ7903683.1"/>
    <property type="molecule type" value="Genomic_DNA"/>
</dbReference>
<evidence type="ECO:0000256" key="2">
    <source>
        <dbReference type="ARBA" id="ARBA00022448"/>
    </source>
</evidence>
<dbReference type="CDD" id="cd00995">
    <property type="entry name" value="PBP2_NikA_DppA_OppA_like"/>
    <property type="match status" value="1"/>
</dbReference>
<evidence type="ECO:0000256" key="1">
    <source>
        <dbReference type="ARBA" id="ARBA00005695"/>
    </source>
</evidence>
<dbReference type="PROSITE" id="PS51257">
    <property type="entry name" value="PROKAR_LIPOPROTEIN"/>
    <property type="match status" value="1"/>
</dbReference>
<name>A0ABU0Z9L5_9ACTN</name>
<reference evidence="6 7" key="1">
    <citation type="submission" date="2023-08" db="EMBL/GenBank/DDBJ databases">
        <title>Phytohabitans sansha sp. nov., isolated from marine sediment.</title>
        <authorList>
            <person name="Zhao Y."/>
            <person name="Yi K."/>
        </authorList>
    </citation>
    <scope>NUCLEOTIDE SEQUENCE [LARGE SCALE GENOMIC DNA]</scope>
    <source>
        <strain evidence="6 7">ZYX-F-186</strain>
    </source>
</reference>
<dbReference type="Gene3D" id="3.40.190.10">
    <property type="entry name" value="Periplasmic binding protein-like II"/>
    <property type="match status" value="1"/>
</dbReference>
<evidence type="ECO:0000313" key="6">
    <source>
        <dbReference type="EMBL" id="MDQ7903683.1"/>
    </source>
</evidence>
<gene>
    <name evidence="6" type="ORF">RB614_04025</name>
</gene>
<dbReference type="PIRSF" id="PIRSF002741">
    <property type="entry name" value="MppA"/>
    <property type="match status" value="1"/>
</dbReference>
<dbReference type="Gene3D" id="3.10.105.10">
    <property type="entry name" value="Dipeptide-binding Protein, Domain 3"/>
    <property type="match status" value="1"/>
</dbReference>
<organism evidence="6 7">
    <name type="scientific">Phytohabitans maris</name>
    <dbReference type="NCBI Taxonomy" id="3071409"/>
    <lineage>
        <taxon>Bacteria</taxon>
        <taxon>Bacillati</taxon>
        <taxon>Actinomycetota</taxon>
        <taxon>Actinomycetes</taxon>
        <taxon>Micromonosporales</taxon>
        <taxon>Micromonosporaceae</taxon>
    </lineage>
</organism>
<sequence length="504" mass="53349">MSLGRRRFLRGTAGLAASALVLAACGDGDSSSGGTRTLRVGIPTDVNPANLLGVLSANEPVGRLVLEGLVDYDAAQGKHVPWLATKWSFGADQRSLTLDLRDDVTFHGGRKFTAKDVVYSVQAAKAPDSGAQAGSLLALATNVSADGDTRVTFTFDKPVGESFLDALVWTRIVDEPSFADLKSGKKVVGTGPYVWTKWTPGSSVELDKNTAYWQAGKPTVDKVTLRVIGQSQAMLAALRSGQIDVAHRMVPRDVQTVASDKSLRVDVFDPFAETYLGVDVTVKPFTDKRARQALAWALDRDRIAQQVFAGYAEATDFPFPTSVPGLAEQSEQYRYDVQRAKTLLAEAGGAGATVTIAALSTDPILVAVRDIVQFNLTEIGLTVKPVSWDAAQVPKALGSGTTGGLWINRVSSGSLSPASMAATLLPYRPSKNASNVTDPAYAQLAAAAEAGTAEANQALAKYVVDEAWHLTVVRTKNPLVVKSGVGQVRLDTNGYLDLAAATVA</sequence>
<keyword evidence="7" id="KW-1185">Reference proteome</keyword>
<evidence type="ECO:0000256" key="3">
    <source>
        <dbReference type="ARBA" id="ARBA00022729"/>
    </source>
</evidence>
<comment type="similarity">
    <text evidence="1">Belongs to the bacterial solute-binding protein 5 family.</text>
</comment>
<dbReference type="Pfam" id="PF00496">
    <property type="entry name" value="SBP_bac_5"/>
    <property type="match status" value="1"/>
</dbReference>
<dbReference type="InterPro" id="IPR039424">
    <property type="entry name" value="SBP_5"/>
</dbReference>
<comment type="caution">
    <text evidence="6">The sequence shown here is derived from an EMBL/GenBank/DDBJ whole genome shotgun (WGS) entry which is preliminary data.</text>
</comment>
<dbReference type="Proteomes" id="UP001230908">
    <property type="component" value="Unassembled WGS sequence"/>
</dbReference>
<evidence type="ECO:0000313" key="7">
    <source>
        <dbReference type="Proteomes" id="UP001230908"/>
    </source>
</evidence>
<dbReference type="PANTHER" id="PTHR30290">
    <property type="entry name" value="PERIPLASMIC BINDING COMPONENT OF ABC TRANSPORTER"/>
    <property type="match status" value="1"/>
</dbReference>
<dbReference type="RefSeq" id="WP_308710959.1">
    <property type="nucleotide sequence ID" value="NZ_JAVHUY010000003.1"/>
</dbReference>
<evidence type="ECO:0000259" key="5">
    <source>
        <dbReference type="Pfam" id="PF00496"/>
    </source>
</evidence>